<dbReference type="EMBL" id="CP014223">
    <property type="protein sequence ID" value="AMJ40908.1"/>
    <property type="molecule type" value="Genomic_DNA"/>
</dbReference>
<evidence type="ECO:0000313" key="2">
    <source>
        <dbReference type="EMBL" id="SHE76142.1"/>
    </source>
</evidence>
<dbReference type="OrthoDB" id="1795759at2"/>
<evidence type="ECO:0000313" key="3">
    <source>
        <dbReference type="Proteomes" id="UP000068026"/>
    </source>
</evidence>
<dbReference type="Pfam" id="PF06908">
    <property type="entry name" value="YpsA"/>
    <property type="match status" value="1"/>
</dbReference>
<dbReference type="EMBL" id="FQUA01000006">
    <property type="protein sequence ID" value="SHE76142.1"/>
    <property type="molecule type" value="Genomic_DNA"/>
</dbReference>
<dbReference type="Gene3D" id="3.40.50.450">
    <property type="match status" value="1"/>
</dbReference>
<reference evidence="3" key="2">
    <citation type="submission" date="2016-01" db="EMBL/GenBank/DDBJ databases">
        <authorList>
            <person name="Poehlein A."/>
            <person name="Schlien K."/>
            <person name="Gottschalk G."/>
            <person name="Buckel W."/>
            <person name="Daniel R."/>
        </authorList>
    </citation>
    <scope>NUCLEOTIDE SEQUENCE [LARGE SCALE GENOMIC DNA]</scope>
    <source>
        <strain evidence="3">X2</strain>
    </source>
</reference>
<dbReference type="SUPFAM" id="SSF102405">
    <property type="entry name" value="MCP/YpsA-like"/>
    <property type="match status" value="1"/>
</dbReference>
<sequence>MEKTKTCCFAGHRRLPKDNIQRIMIRLNQEIDNLISQGVTDFISGGALGFDQIAASVITAKKEMGYDVKLVFALPCRNQDVLWTTEQKKLYHGLLDEADEIVYVLETYTNDCMKKRNQYMVDRSLYCICAQIYSTGGTAQTVQYARQNRVKVINITI</sequence>
<accession>A0A0X1U7J9</accession>
<proteinExistence type="predicted"/>
<dbReference type="PANTHER" id="PTHR38440">
    <property type="entry name" value="UPF0398 PROTEIN YPSA"/>
    <property type="match status" value="1"/>
</dbReference>
<reference evidence="1 3" key="1">
    <citation type="journal article" date="2016" name="Genome Announc.">
        <title>Complete Genome Sequence of the Amino Acid-Fermenting Clostridium propionicum X2 (DSM 1682).</title>
        <authorList>
            <person name="Poehlein A."/>
            <person name="Schlien K."/>
            <person name="Chowdhury N.P."/>
            <person name="Gottschalk G."/>
            <person name="Buckel W."/>
            <person name="Daniel R."/>
        </authorList>
    </citation>
    <scope>NUCLEOTIDE SEQUENCE [LARGE SCALE GENOMIC DNA]</scope>
    <source>
        <strain evidence="1 3">X2</strain>
    </source>
</reference>
<protein>
    <recommendedName>
        <fullName evidence="5">DUF1273 domain-containing protein</fullName>
    </recommendedName>
</protein>
<dbReference type="InterPro" id="IPR010697">
    <property type="entry name" value="YspA"/>
</dbReference>
<dbReference type="AlphaFoldDB" id="A0A0X1U7J9"/>
<dbReference type="PANTHER" id="PTHR38440:SF1">
    <property type="entry name" value="UPF0398 PROTEIN SPR0331"/>
    <property type="match status" value="1"/>
</dbReference>
<dbReference type="RefSeq" id="WP_066049262.1">
    <property type="nucleotide sequence ID" value="NZ_CP014223.1"/>
</dbReference>
<dbReference type="Proteomes" id="UP000068026">
    <property type="component" value="Chromosome"/>
</dbReference>
<name>A0A0X1U7J9_ANAPI</name>
<evidence type="ECO:0000313" key="1">
    <source>
        <dbReference type="EMBL" id="AMJ40908.1"/>
    </source>
</evidence>
<reference evidence="4" key="4">
    <citation type="submission" date="2016-11" db="EMBL/GenBank/DDBJ databases">
        <authorList>
            <person name="Jaros S."/>
            <person name="Januszkiewicz K."/>
            <person name="Wedrychowicz H."/>
        </authorList>
    </citation>
    <scope>NUCLEOTIDE SEQUENCE [LARGE SCALE GENOMIC DNA]</scope>
    <source>
        <strain evidence="4">DSM 1682</strain>
    </source>
</reference>
<dbReference type="Proteomes" id="UP000184204">
    <property type="component" value="Unassembled WGS sequence"/>
</dbReference>
<gene>
    <name evidence="1" type="ORF">CPRO_13150</name>
    <name evidence="2" type="ORF">SAMN02745151_01727</name>
</gene>
<reference evidence="2" key="3">
    <citation type="submission" date="2016-11" db="EMBL/GenBank/DDBJ databases">
        <authorList>
            <person name="Varghese N."/>
            <person name="Submissions S."/>
        </authorList>
    </citation>
    <scope>NUCLEOTIDE SEQUENCE</scope>
    <source>
        <strain evidence="2">DSM 1682</strain>
    </source>
</reference>
<organism evidence="2 4">
    <name type="scientific">Anaerotignum propionicum DSM 1682</name>
    <dbReference type="NCBI Taxonomy" id="991789"/>
    <lineage>
        <taxon>Bacteria</taxon>
        <taxon>Bacillati</taxon>
        <taxon>Bacillota</taxon>
        <taxon>Clostridia</taxon>
        <taxon>Lachnospirales</taxon>
        <taxon>Anaerotignaceae</taxon>
        <taxon>Anaerotignum</taxon>
    </lineage>
</organism>
<dbReference type="KEGG" id="cpro:CPRO_13150"/>
<evidence type="ECO:0008006" key="5">
    <source>
        <dbReference type="Google" id="ProtNLM"/>
    </source>
</evidence>
<keyword evidence="3" id="KW-1185">Reference proteome</keyword>
<evidence type="ECO:0000313" key="4">
    <source>
        <dbReference type="Proteomes" id="UP000184204"/>
    </source>
</evidence>